<feature type="region of interest" description="Disordered" evidence="1">
    <location>
        <begin position="26"/>
        <end position="50"/>
    </location>
</feature>
<gene>
    <name evidence="2" type="ORF">METZ01_LOCUS398502</name>
</gene>
<accession>A0A382VIB3</accession>
<name>A0A382VIB3_9ZZZZ</name>
<proteinExistence type="predicted"/>
<evidence type="ECO:0000313" key="2">
    <source>
        <dbReference type="EMBL" id="SVD45648.1"/>
    </source>
</evidence>
<evidence type="ECO:0000256" key="1">
    <source>
        <dbReference type="SAM" id="MobiDB-lite"/>
    </source>
</evidence>
<sequence length="50" mass="6029">IGMIFWNELPSIYGWTNSNYNDSYDRPWEKDENQDSNRKLTEDHIMGHPI</sequence>
<dbReference type="AlphaFoldDB" id="A0A382VIB3"/>
<protein>
    <submittedName>
        <fullName evidence="2">Uncharacterized protein</fullName>
    </submittedName>
</protein>
<dbReference type="EMBL" id="UINC01151817">
    <property type="protein sequence ID" value="SVD45648.1"/>
    <property type="molecule type" value="Genomic_DNA"/>
</dbReference>
<organism evidence="2">
    <name type="scientific">marine metagenome</name>
    <dbReference type="NCBI Taxonomy" id="408172"/>
    <lineage>
        <taxon>unclassified sequences</taxon>
        <taxon>metagenomes</taxon>
        <taxon>ecological metagenomes</taxon>
    </lineage>
</organism>
<reference evidence="2" key="1">
    <citation type="submission" date="2018-05" db="EMBL/GenBank/DDBJ databases">
        <authorList>
            <person name="Lanie J.A."/>
            <person name="Ng W.-L."/>
            <person name="Kazmierczak K.M."/>
            <person name="Andrzejewski T.M."/>
            <person name="Davidsen T.M."/>
            <person name="Wayne K.J."/>
            <person name="Tettelin H."/>
            <person name="Glass J.I."/>
            <person name="Rusch D."/>
            <person name="Podicherti R."/>
            <person name="Tsui H.-C.T."/>
            <person name="Winkler M.E."/>
        </authorList>
    </citation>
    <scope>NUCLEOTIDE SEQUENCE</scope>
</reference>
<feature type="non-terminal residue" evidence="2">
    <location>
        <position position="1"/>
    </location>
</feature>